<accession>A0A975GCN6</accession>
<evidence type="ECO:0000313" key="5">
    <source>
        <dbReference type="EMBL" id="QSZ41469.1"/>
    </source>
</evidence>
<dbReference type="Proteomes" id="UP000671852">
    <property type="component" value="Chromosome"/>
</dbReference>
<sequence>MKKKIVQSLLVCGLLSSVNAVAAEDLSSMFSQGKTSGQIREFSVDREYQGSAGNTTHRRANAVGGHLKFETADFKGFTFGTALYTTNGFLNDTDYTNESKVDATLFGPGNGNLSFVGEAYLNYKHENTNFKAGRQTLETPMAGGDDARMIRNLFEAYMLTNTDIKGVTLTAGHIAGFSQGTFGRVYNAGADSANALLAVTGGYSYVDTKNNVGQFVNMGTYAVGKKTDGVSVASVVYTDIKNLKLQLWDYYAHDLMNVVYGQADYSWTCLLNKDVKPYVAGQFIKEDNVGDDLAGDVNGFYWAAKLGAKVENFNAYIAYSQTTENTAAEAAAGGTANAILTPWGGMSAFTQGMVTRHMYLAGTKASKIAASYNWKGFGPNLSTLAYYTSFDMHENSGYGIERTATEAGYDIIYYPEAVKNLQLRTRANFPRTFAEGTSGTTGWSEYRLIVNYNF</sequence>
<keyword evidence="6" id="KW-1185">Reference proteome</keyword>
<dbReference type="RefSeq" id="WP_207562750.1">
    <property type="nucleotide sequence ID" value="NZ_CP046072.1"/>
</dbReference>
<evidence type="ECO:0000256" key="3">
    <source>
        <dbReference type="ARBA" id="ARBA00022729"/>
    </source>
</evidence>
<dbReference type="InterPro" id="IPR023614">
    <property type="entry name" value="Porin_dom_sf"/>
</dbReference>
<gene>
    <name evidence="5" type="ORF">GJV85_04880</name>
</gene>
<evidence type="ECO:0000313" key="6">
    <source>
        <dbReference type="Proteomes" id="UP000671852"/>
    </source>
</evidence>
<dbReference type="AlphaFoldDB" id="A0A975GCN6"/>
<dbReference type="Gene3D" id="2.40.160.10">
    <property type="entry name" value="Porin"/>
    <property type="match status" value="1"/>
</dbReference>
<dbReference type="KEGG" id="saqt:GJV85_04880"/>
<dbReference type="Pfam" id="PF03573">
    <property type="entry name" value="OprD"/>
    <property type="match status" value="1"/>
</dbReference>
<feature type="chain" id="PRO_5037702328" evidence="4">
    <location>
        <begin position="23"/>
        <end position="454"/>
    </location>
</feature>
<feature type="signal peptide" evidence="4">
    <location>
        <begin position="1"/>
        <end position="22"/>
    </location>
</feature>
<evidence type="ECO:0000256" key="2">
    <source>
        <dbReference type="ARBA" id="ARBA00022448"/>
    </source>
</evidence>
<dbReference type="PANTHER" id="PTHR34596:SF2">
    <property type="entry name" value="CHITOPORIN"/>
    <property type="match status" value="1"/>
</dbReference>
<dbReference type="InterPro" id="IPR005318">
    <property type="entry name" value="OM_porin_bac"/>
</dbReference>
<proteinExistence type="inferred from homology"/>
<dbReference type="EMBL" id="CP046072">
    <property type="protein sequence ID" value="QSZ41469.1"/>
    <property type="molecule type" value="Genomic_DNA"/>
</dbReference>
<reference evidence="5" key="1">
    <citation type="submission" date="2019-11" db="EMBL/GenBank/DDBJ databases">
        <authorList>
            <person name="Kojima H."/>
        </authorList>
    </citation>
    <scope>NUCLEOTIDE SEQUENCE</scope>
    <source>
        <strain evidence="5">H1576</strain>
    </source>
</reference>
<dbReference type="GO" id="GO:0015288">
    <property type="term" value="F:porin activity"/>
    <property type="evidence" value="ECO:0007669"/>
    <property type="project" value="TreeGrafter"/>
</dbReference>
<dbReference type="GO" id="GO:0016020">
    <property type="term" value="C:membrane"/>
    <property type="evidence" value="ECO:0007669"/>
    <property type="project" value="InterPro"/>
</dbReference>
<organism evidence="5 6">
    <name type="scientific">Sulfurimonas aquatica</name>
    <dbReference type="NCBI Taxonomy" id="2672570"/>
    <lineage>
        <taxon>Bacteria</taxon>
        <taxon>Pseudomonadati</taxon>
        <taxon>Campylobacterota</taxon>
        <taxon>Epsilonproteobacteria</taxon>
        <taxon>Campylobacterales</taxon>
        <taxon>Sulfurimonadaceae</taxon>
        <taxon>Sulfurimonas</taxon>
    </lineage>
</organism>
<dbReference type="PANTHER" id="PTHR34596">
    <property type="entry name" value="CHITOPORIN"/>
    <property type="match status" value="1"/>
</dbReference>
<evidence type="ECO:0000256" key="1">
    <source>
        <dbReference type="ARBA" id="ARBA00009075"/>
    </source>
</evidence>
<protein>
    <submittedName>
        <fullName evidence="5">Outer membrane porin, OprD family</fullName>
    </submittedName>
</protein>
<reference evidence="5" key="2">
    <citation type="submission" date="2021-04" db="EMBL/GenBank/DDBJ databases">
        <title>Isolation and characterization of a novel species of the genus Sulfurimonas.</title>
        <authorList>
            <person name="Fukui M."/>
        </authorList>
    </citation>
    <scope>NUCLEOTIDE SEQUENCE</scope>
    <source>
        <strain evidence="5">H1576</strain>
    </source>
</reference>
<keyword evidence="3 4" id="KW-0732">Signal</keyword>
<keyword evidence="2" id="KW-0813">Transport</keyword>
<name>A0A975GCN6_9BACT</name>
<evidence type="ECO:0000256" key="4">
    <source>
        <dbReference type="SAM" id="SignalP"/>
    </source>
</evidence>
<comment type="similarity">
    <text evidence="1">Belongs to the outer membrane porin (Opr) (TC 1.B.25) family.</text>
</comment>